<accession>A0A087SAV7</accession>
<dbReference type="KEGG" id="apro:F751_5570"/>
<gene>
    <name evidence="2" type="ORF">F751_5570</name>
</gene>
<dbReference type="EMBL" id="KL662082">
    <property type="protein sequence ID" value="KFM22861.1"/>
    <property type="molecule type" value="Genomic_DNA"/>
</dbReference>
<dbReference type="Proteomes" id="UP000028924">
    <property type="component" value="Unassembled WGS sequence"/>
</dbReference>
<protein>
    <submittedName>
        <fullName evidence="2">Uncharacterized protein</fullName>
    </submittedName>
</protein>
<dbReference type="GeneID" id="23616961"/>
<dbReference type="AlphaFoldDB" id="A0A087SAV7"/>
<proteinExistence type="predicted"/>
<reference evidence="2 3" key="1">
    <citation type="journal article" date="2014" name="BMC Genomics">
        <title>Oil accumulation mechanisms of the oleaginous microalga Chlorella protothecoides revealed through its genome, transcriptomes, and proteomes.</title>
        <authorList>
            <person name="Gao C."/>
            <person name="Wang Y."/>
            <person name="Shen Y."/>
            <person name="Yan D."/>
            <person name="He X."/>
            <person name="Dai J."/>
            <person name="Wu Q."/>
        </authorList>
    </citation>
    <scope>NUCLEOTIDE SEQUENCE [LARGE SCALE GENOMIC DNA]</scope>
    <source>
        <strain evidence="2 3">0710</strain>
    </source>
</reference>
<dbReference type="RefSeq" id="XP_011395727.1">
    <property type="nucleotide sequence ID" value="XM_011397425.1"/>
</dbReference>
<evidence type="ECO:0000313" key="3">
    <source>
        <dbReference type="Proteomes" id="UP000028924"/>
    </source>
</evidence>
<keyword evidence="3" id="KW-1185">Reference proteome</keyword>
<evidence type="ECO:0000256" key="1">
    <source>
        <dbReference type="SAM" id="MobiDB-lite"/>
    </source>
</evidence>
<evidence type="ECO:0000313" key="2">
    <source>
        <dbReference type="EMBL" id="KFM22861.1"/>
    </source>
</evidence>
<feature type="compositionally biased region" description="Low complexity" evidence="1">
    <location>
        <begin position="92"/>
        <end position="110"/>
    </location>
</feature>
<feature type="region of interest" description="Disordered" evidence="1">
    <location>
        <begin position="86"/>
        <end position="110"/>
    </location>
</feature>
<organism evidence="2 3">
    <name type="scientific">Auxenochlorella protothecoides</name>
    <name type="common">Green microalga</name>
    <name type="synonym">Chlorella protothecoides</name>
    <dbReference type="NCBI Taxonomy" id="3075"/>
    <lineage>
        <taxon>Eukaryota</taxon>
        <taxon>Viridiplantae</taxon>
        <taxon>Chlorophyta</taxon>
        <taxon>core chlorophytes</taxon>
        <taxon>Trebouxiophyceae</taxon>
        <taxon>Chlorellales</taxon>
        <taxon>Chlorellaceae</taxon>
        <taxon>Auxenochlorella</taxon>
    </lineage>
</organism>
<name>A0A087SAV7_AUXPR</name>
<sequence>MCTLTRWRLRTHAFTQSCCRTGSLQPLHTHTHTHTDTHTQTSTPSHHLWELGGVQRLSGNFHHGLGAKSQWCEDVRLLGAKLRDQGGGLGHRGVQPPQQHPVPSHGAGQGLAGTTLGRPHSRHRGRGGVLLVLGRVRLAQHPHLGVW</sequence>